<dbReference type="NCBIfam" id="NF033854">
    <property type="entry name" value="esterase_BioV"/>
    <property type="match status" value="1"/>
</dbReference>
<protein>
    <recommendedName>
        <fullName evidence="2">AB hydrolase-1 domain-containing protein</fullName>
    </recommendedName>
</protein>
<accession>A0A1W1BAK2</accession>
<dbReference type="AlphaFoldDB" id="A0A1W1BAK2"/>
<sequence>MRYFNGFSLKGESELFSDYIDEGDFTVAGFSYGAQLAFEYLYHENRDRVDRLILISPAYFQEEKSSFVRTQLRYFNHNRESYIDQFLKNVSYPSDIDLSRYLQLGSSDELKSLLSYRWDADKMRELIERGVDIDVYIGGRDQIVDSHKAFDFFSNITTTYLIKESGHIIV</sequence>
<reference evidence="1" key="1">
    <citation type="submission" date="2016-10" db="EMBL/GenBank/DDBJ databases">
        <authorList>
            <person name="de Groot N.N."/>
        </authorList>
    </citation>
    <scope>NUCLEOTIDE SEQUENCE</scope>
</reference>
<organism evidence="1">
    <name type="scientific">hydrothermal vent metagenome</name>
    <dbReference type="NCBI Taxonomy" id="652676"/>
    <lineage>
        <taxon>unclassified sequences</taxon>
        <taxon>metagenomes</taxon>
        <taxon>ecological metagenomes</taxon>
    </lineage>
</organism>
<dbReference type="SUPFAM" id="SSF53474">
    <property type="entry name" value="alpha/beta-Hydrolases"/>
    <property type="match status" value="1"/>
</dbReference>
<name>A0A1W1BAK2_9ZZZZ</name>
<proteinExistence type="predicted"/>
<gene>
    <name evidence="1" type="ORF">MNB_SV-6-1794</name>
</gene>
<evidence type="ECO:0008006" key="2">
    <source>
        <dbReference type="Google" id="ProtNLM"/>
    </source>
</evidence>
<evidence type="ECO:0000313" key="1">
    <source>
        <dbReference type="EMBL" id="SFV50513.1"/>
    </source>
</evidence>
<dbReference type="Gene3D" id="3.40.50.1820">
    <property type="entry name" value="alpha/beta hydrolase"/>
    <property type="match status" value="1"/>
</dbReference>
<dbReference type="EMBL" id="FPHC01000013">
    <property type="protein sequence ID" value="SFV50513.1"/>
    <property type="molecule type" value="Genomic_DNA"/>
</dbReference>
<dbReference type="InterPro" id="IPR029058">
    <property type="entry name" value="AB_hydrolase_fold"/>
</dbReference>